<gene>
    <name evidence="1" type="ORF">MsAc7_12460</name>
</gene>
<proteinExistence type="predicted"/>
<protein>
    <recommendedName>
        <fullName evidence="3">Terpene cyclase/mutase family protein</fullName>
    </recommendedName>
</protein>
<dbReference type="GeneID" id="89230352"/>
<organism evidence="1 2">
    <name type="scientific">Methanolapillus millepedarum</name>
    <dbReference type="NCBI Taxonomy" id="3028296"/>
    <lineage>
        <taxon>Archaea</taxon>
        <taxon>Methanobacteriati</taxon>
        <taxon>Methanobacteriota</taxon>
        <taxon>Stenosarchaea group</taxon>
        <taxon>Methanomicrobia</taxon>
        <taxon>Methanosarcinales</taxon>
        <taxon>Methanosarcinaceae</taxon>
        <taxon>Methanolapillus</taxon>
    </lineage>
</organism>
<reference evidence="1 2" key="1">
    <citation type="submission" date="2023-07" db="EMBL/GenBank/DDBJ databases">
        <title>Closed genoem sequence of Methanosarcinaceae archaeon Ac7.</title>
        <authorList>
            <person name="Poehlein A."/>
            <person name="Protasov E."/>
            <person name="Platt K."/>
            <person name="Reeh H."/>
            <person name="Daniel R."/>
            <person name="Brune A."/>
        </authorList>
    </citation>
    <scope>NUCLEOTIDE SEQUENCE [LARGE SCALE GENOMIC DNA]</scope>
    <source>
        <strain evidence="1 2">Ac7</strain>
    </source>
</reference>
<keyword evidence="2" id="KW-1185">Reference proteome</keyword>
<accession>A0AA97A4B7</accession>
<sequence>MTQKPDIDFFDFEQFNFADSPDHDVSGYFDAEVVEISEQAFVSIGKGLSWISAQIDNKRTKRPENFDFSVKELSNLILVYVFWNRPSVFFPAAAALLKKQQPDGSFGDIKDTARAVSSMSAVWKHLDRIISHPKYQEHYADFDAVGLMASLQKSLKPATDFLLLTKNDWSSDIYDWVYALAAIADAGIFEKRMSLDLCKDNPEWKFPGTTALILTALQKQQDLHSFSEEEDLEISTFIDRKANWLILERKDGHWNHIATSCLVLMALSRIDNPACVASIPWLYSAQQKNGSFEDDLNKTCLAVLAESYMSRFLY</sequence>
<dbReference type="Proteomes" id="UP001303587">
    <property type="component" value="Chromosome"/>
</dbReference>
<evidence type="ECO:0000313" key="1">
    <source>
        <dbReference type="EMBL" id="WNY25688.1"/>
    </source>
</evidence>
<dbReference type="Gene3D" id="1.50.10.20">
    <property type="match status" value="1"/>
</dbReference>
<dbReference type="InterPro" id="IPR008930">
    <property type="entry name" value="Terpenoid_cyclase/PrenylTrfase"/>
</dbReference>
<dbReference type="SUPFAM" id="SSF48239">
    <property type="entry name" value="Terpenoid cyclases/Protein prenyltransferases"/>
    <property type="match status" value="1"/>
</dbReference>
<evidence type="ECO:0008006" key="3">
    <source>
        <dbReference type="Google" id="ProtNLM"/>
    </source>
</evidence>
<dbReference type="RefSeq" id="WP_338102046.1">
    <property type="nucleotide sequence ID" value="NZ_CP131060.1"/>
</dbReference>
<name>A0AA97A4B7_9EURY</name>
<dbReference type="AlphaFoldDB" id="A0AA97A4B7"/>
<evidence type="ECO:0000313" key="2">
    <source>
        <dbReference type="Proteomes" id="UP001303587"/>
    </source>
</evidence>
<dbReference type="EMBL" id="CP131060">
    <property type="protein sequence ID" value="WNY25688.1"/>
    <property type="molecule type" value="Genomic_DNA"/>
</dbReference>